<evidence type="ECO:0000313" key="3">
    <source>
        <dbReference type="Proteomes" id="UP000476176"/>
    </source>
</evidence>
<feature type="signal peptide" evidence="1">
    <location>
        <begin position="1"/>
        <end position="24"/>
    </location>
</feature>
<evidence type="ECO:0008006" key="4">
    <source>
        <dbReference type="Google" id="ProtNLM"/>
    </source>
</evidence>
<evidence type="ECO:0000313" key="2">
    <source>
        <dbReference type="EMBL" id="KAE9195040.1"/>
    </source>
</evidence>
<name>A0A6G0N6T5_9STRA</name>
<evidence type="ECO:0000256" key="1">
    <source>
        <dbReference type="SAM" id="SignalP"/>
    </source>
</evidence>
<proteinExistence type="predicted"/>
<dbReference type="EMBL" id="QXGC01001845">
    <property type="protein sequence ID" value="KAE9195040.1"/>
    <property type="molecule type" value="Genomic_DNA"/>
</dbReference>
<protein>
    <recommendedName>
        <fullName evidence="4">RxLR effector protein</fullName>
    </recommendedName>
</protein>
<dbReference type="AlphaFoldDB" id="A0A6G0N6T5"/>
<reference evidence="2 3" key="1">
    <citation type="submission" date="2018-09" db="EMBL/GenBank/DDBJ databases">
        <title>Genomic investigation of the strawberry pathogen Phytophthora fragariae indicates pathogenicity is determined by transcriptional variation in three key races.</title>
        <authorList>
            <person name="Adams T.M."/>
            <person name="Armitage A.D."/>
            <person name="Sobczyk M.K."/>
            <person name="Bates H.J."/>
            <person name="Dunwell J.M."/>
            <person name="Nellist C.F."/>
            <person name="Harrison R.J."/>
        </authorList>
    </citation>
    <scope>NUCLEOTIDE SEQUENCE [LARGE SCALE GENOMIC DNA]</scope>
    <source>
        <strain evidence="2 3">BC-23</strain>
    </source>
</reference>
<comment type="caution">
    <text evidence="2">The sequence shown here is derived from an EMBL/GenBank/DDBJ whole genome shotgun (WGS) entry which is preliminary data.</text>
</comment>
<accession>A0A6G0N6T5</accession>
<feature type="chain" id="PRO_5026210574" description="RxLR effector protein" evidence="1">
    <location>
        <begin position="25"/>
        <end position="179"/>
    </location>
</feature>
<sequence>MFSSSNKIAIMCLAIAALSNGVHSEQETAQTFGLLGAGLYGYPAVYYGHGVGVGVGVVGVGGVGVGYNGYNGYNNVGVYNGYNSAAVGNAGAAGGAGANAGAGAGATASASDLSRTGSRSLLSKKQTEYIGGLRATSDALRSRTNAWQPLDLPPAIRALDTSAGTLVPRQITSPFDGGK</sequence>
<gene>
    <name evidence="2" type="ORF">PF004_g20547</name>
</gene>
<organism evidence="2 3">
    <name type="scientific">Phytophthora fragariae</name>
    <dbReference type="NCBI Taxonomy" id="53985"/>
    <lineage>
        <taxon>Eukaryota</taxon>
        <taxon>Sar</taxon>
        <taxon>Stramenopiles</taxon>
        <taxon>Oomycota</taxon>
        <taxon>Peronosporomycetes</taxon>
        <taxon>Peronosporales</taxon>
        <taxon>Peronosporaceae</taxon>
        <taxon>Phytophthora</taxon>
    </lineage>
</organism>
<dbReference type="Proteomes" id="UP000476176">
    <property type="component" value="Unassembled WGS sequence"/>
</dbReference>
<keyword evidence="1" id="KW-0732">Signal</keyword>